<evidence type="ECO:0000259" key="2">
    <source>
        <dbReference type="PROSITE" id="PS51832"/>
    </source>
</evidence>
<evidence type="ECO:0000259" key="1">
    <source>
        <dbReference type="PROSITE" id="PS51831"/>
    </source>
</evidence>
<dbReference type="InterPro" id="IPR003607">
    <property type="entry name" value="HD/PDEase_dom"/>
</dbReference>
<feature type="domain" description="HD" evidence="1">
    <location>
        <begin position="198"/>
        <end position="320"/>
    </location>
</feature>
<sequence>MYNNYNEISAETELNSFNLRNYFLQEAELNSNIESIFQLFEKTQEAETEIDFFYLILTEAFKLIPEAEYGQIVINYQDPAYFLKKVYRQELLSFDIASFQKNYSSFYFGDIIFKSQRLNKKLIINFKLDNQFLGAAILYIPAKKYKGFSNQSVKIGAFLEKIASSYLISKRYQRLQEKLKQEIILSLSNLLAIHDQYTKGHNQKVAELSRELAELTGLNKNQIQQAYWTGILHDIGKTLIPASILNKKAPLTKKEFSEIKKHPEWAYQTLKDSAELKDIASYVLYHHEKWDGSGYPDQLAGNEIPIISQIVSIADAWDAMTSNRSYRKALSHKEAIKRLKNNRGKQFSPLLLDVFLDNIS</sequence>
<dbReference type="InterPro" id="IPR006674">
    <property type="entry name" value="HD_domain"/>
</dbReference>
<dbReference type="OrthoDB" id="9798833at2"/>
<organism evidence="3 4">
    <name type="scientific">Halanaerobium kushneri</name>
    <dbReference type="NCBI Taxonomy" id="56779"/>
    <lineage>
        <taxon>Bacteria</taxon>
        <taxon>Bacillati</taxon>
        <taxon>Bacillota</taxon>
        <taxon>Clostridia</taxon>
        <taxon>Halanaerobiales</taxon>
        <taxon>Halanaerobiaceae</taxon>
        <taxon>Halanaerobium</taxon>
    </lineage>
</organism>
<feature type="domain" description="HD-GYP" evidence="2">
    <location>
        <begin position="176"/>
        <end position="360"/>
    </location>
</feature>
<dbReference type="STRING" id="56779.SAMN05421834_11430"/>
<evidence type="ECO:0000313" key="3">
    <source>
        <dbReference type="EMBL" id="SIR12864.1"/>
    </source>
</evidence>
<dbReference type="SMART" id="SM00471">
    <property type="entry name" value="HDc"/>
    <property type="match status" value="1"/>
</dbReference>
<dbReference type="PROSITE" id="PS51831">
    <property type="entry name" value="HD"/>
    <property type="match status" value="1"/>
</dbReference>
<dbReference type="RefSeq" id="WP_158537736.1">
    <property type="nucleotide sequence ID" value="NZ_FTNC01000014.1"/>
</dbReference>
<dbReference type="Pfam" id="PF13487">
    <property type="entry name" value="HD_5"/>
    <property type="match status" value="1"/>
</dbReference>
<proteinExistence type="predicted"/>
<dbReference type="InterPro" id="IPR037522">
    <property type="entry name" value="HD_GYP_dom"/>
</dbReference>
<dbReference type="Gene3D" id="1.10.3210.10">
    <property type="entry name" value="Hypothetical protein af1432"/>
    <property type="match status" value="1"/>
</dbReference>
<dbReference type="Proteomes" id="UP000185669">
    <property type="component" value="Unassembled WGS sequence"/>
</dbReference>
<gene>
    <name evidence="3" type="ORF">SAMN05421834_11430</name>
</gene>
<dbReference type="EMBL" id="FTNC01000014">
    <property type="protein sequence ID" value="SIR12864.1"/>
    <property type="molecule type" value="Genomic_DNA"/>
</dbReference>
<dbReference type="PROSITE" id="PS51832">
    <property type="entry name" value="HD_GYP"/>
    <property type="match status" value="1"/>
</dbReference>
<dbReference type="PANTHER" id="PTHR43155">
    <property type="entry name" value="CYCLIC DI-GMP PHOSPHODIESTERASE PA4108-RELATED"/>
    <property type="match status" value="1"/>
</dbReference>
<protein>
    <submittedName>
        <fullName evidence="3">HD domain-containing protein</fullName>
    </submittedName>
</protein>
<dbReference type="CDD" id="cd00077">
    <property type="entry name" value="HDc"/>
    <property type="match status" value="1"/>
</dbReference>
<dbReference type="AlphaFoldDB" id="A0A1N6YE55"/>
<accession>A0A1N6YE55</accession>
<evidence type="ECO:0000313" key="4">
    <source>
        <dbReference type="Proteomes" id="UP000185669"/>
    </source>
</evidence>
<reference evidence="4" key="1">
    <citation type="submission" date="2017-01" db="EMBL/GenBank/DDBJ databases">
        <authorList>
            <person name="Varghese N."/>
            <person name="Submissions S."/>
        </authorList>
    </citation>
    <scope>NUCLEOTIDE SEQUENCE [LARGE SCALE GENOMIC DNA]</scope>
    <source>
        <strain evidence="4">ATCC 700103</strain>
    </source>
</reference>
<name>A0A1N6YE55_9FIRM</name>
<keyword evidence="4" id="KW-1185">Reference proteome</keyword>
<dbReference type="SUPFAM" id="SSF109604">
    <property type="entry name" value="HD-domain/PDEase-like"/>
    <property type="match status" value="1"/>
</dbReference>